<dbReference type="GO" id="GO:0022841">
    <property type="term" value="F:potassium ion leak channel activity"/>
    <property type="evidence" value="ECO:0007669"/>
    <property type="project" value="TreeGrafter"/>
</dbReference>
<dbReference type="PANTHER" id="PTHR11003:SF342">
    <property type="entry name" value="OUTWARD-RECTIFIER POTASSIUM CHANNEL TOK1"/>
    <property type="match status" value="1"/>
</dbReference>
<evidence type="ECO:0000256" key="8">
    <source>
        <dbReference type="RuleBase" id="RU003857"/>
    </source>
</evidence>
<dbReference type="Pfam" id="PF07885">
    <property type="entry name" value="Ion_trans_2"/>
    <property type="match status" value="2"/>
</dbReference>
<keyword evidence="7 8" id="KW-0407">Ion channel</keyword>
<dbReference type="SUPFAM" id="SSF81324">
    <property type="entry name" value="Voltage-gated potassium channels"/>
    <property type="match status" value="2"/>
</dbReference>
<feature type="transmembrane region" description="Helical" evidence="10">
    <location>
        <begin position="403"/>
        <end position="424"/>
    </location>
</feature>
<dbReference type="PRINTS" id="PR01333">
    <property type="entry name" value="2POREKCHANEL"/>
</dbReference>
<dbReference type="VEuPathDB" id="FungiDB:ACLA_021160"/>
<dbReference type="GO" id="GO:0015271">
    <property type="term" value="F:outward rectifier potassium channel activity"/>
    <property type="evidence" value="ECO:0007669"/>
    <property type="project" value="TreeGrafter"/>
</dbReference>
<feature type="region of interest" description="Disordered" evidence="9">
    <location>
        <begin position="1"/>
        <end position="45"/>
    </location>
</feature>
<keyword evidence="13" id="KW-1185">Reference proteome</keyword>
<dbReference type="InterPro" id="IPR013099">
    <property type="entry name" value="K_chnl_dom"/>
</dbReference>
<evidence type="ECO:0000256" key="10">
    <source>
        <dbReference type="SAM" id="Phobius"/>
    </source>
</evidence>
<dbReference type="KEGG" id="act:ACLA_021160"/>
<keyword evidence="3 8" id="KW-0812">Transmembrane</keyword>
<evidence type="ECO:0000256" key="1">
    <source>
        <dbReference type="ARBA" id="ARBA00004141"/>
    </source>
</evidence>
<dbReference type="EMBL" id="DS027059">
    <property type="protein sequence ID" value="EAW07408.1"/>
    <property type="molecule type" value="Genomic_DNA"/>
</dbReference>
<keyword evidence="2 8" id="KW-0813">Transport</keyword>
<evidence type="ECO:0000256" key="3">
    <source>
        <dbReference type="ARBA" id="ARBA00022692"/>
    </source>
</evidence>
<dbReference type="InterPro" id="IPR003280">
    <property type="entry name" value="2pore_dom_K_chnl"/>
</dbReference>
<feature type="region of interest" description="Disordered" evidence="9">
    <location>
        <begin position="522"/>
        <end position="554"/>
    </location>
</feature>
<dbReference type="eggNOG" id="KOG1418">
    <property type="taxonomic scope" value="Eukaryota"/>
</dbReference>
<dbReference type="GO" id="GO:0030322">
    <property type="term" value="P:stabilization of membrane potential"/>
    <property type="evidence" value="ECO:0007669"/>
    <property type="project" value="TreeGrafter"/>
</dbReference>
<feature type="domain" description="Potassium channel" evidence="11">
    <location>
        <begin position="414"/>
        <end position="484"/>
    </location>
</feature>
<feature type="transmembrane region" description="Helical" evidence="10">
    <location>
        <begin position="430"/>
        <end position="449"/>
    </location>
</feature>
<dbReference type="HOGENOM" id="CLU_013394_1_0_1"/>
<feature type="transmembrane region" description="Helical" evidence="10">
    <location>
        <begin position="218"/>
        <end position="236"/>
    </location>
</feature>
<feature type="compositionally biased region" description="Polar residues" evidence="9">
    <location>
        <begin position="14"/>
        <end position="38"/>
    </location>
</feature>
<sequence>MDSHVNENPDDAVNTYTDQASDNSDQQSWGQWLRSQFNPRPPDDDEPQDWWFASTAIPLIAAASAPLSNVMSIVALVMPWRSNIIHDKVDSFGDVVQVGFHDPRWAIALNASSLAFGVTGNVFLLCNFTRIIRYTIAFPASIISWSLSTILLIAATVTMNVYASPVPPGQVYSQAYWSAVISAALHFVLSVLLMINMLGYVLGHYPQYAARTDNQRTLILQTFSFVAWLLVGAAIFHELIDISFADALYFSDITILTLGYGDIVPISAVGRGIVFPYAVVGIVILGLVIGSINQFAKEVQYENVIRKHFERKRQTIVRHASTTIPDHHRGAVRNASYTSGLEGPAEIEYRSRSSDRHPMKTNIGSWARGLKGRSKLIILREEKDRFDAMRAVQHKTTVFRRTYNLVMSLIMFGIVWSCGALVFWRLEENWTYFDSLYFGFCSLLTIGYGDFTPTTNAARPFFVVWSLIAIPTMTILISGLSDTVVAWFKRATDVAADWTVLPQAANYRGLLRRLHMSSFAGEQGEENRREGFTDGDVEPGKSRHGDDKSSHRPKSLEELAQVSTATDLAQQLALAIQRTTKDALQSPSKHYGYEEWVEIMSLIRFTSPDPHGMVLHEDDFGILDWDWIGESSPMLSVQSEPEWVLDRLCESLIRWVNYQDQERSSDQEQETNVAENKEGVRG</sequence>
<dbReference type="GO" id="GO:0005886">
    <property type="term" value="C:plasma membrane"/>
    <property type="evidence" value="ECO:0007669"/>
    <property type="project" value="TreeGrafter"/>
</dbReference>
<accession>A1CP37</accession>
<evidence type="ECO:0000313" key="13">
    <source>
        <dbReference type="Proteomes" id="UP000006701"/>
    </source>
</evidence>
<keyword evidence="5 8" id="KW-0406">Ion transport</keyword>
<feature type="transmembrane region" description="Helical" evidence="10">
    <location>
        <begin position="142"/>
        <end position="163"/>
    </location>
</feature>
<feature type="transmembrane region" description="Helical" evidence="10">
    <location>
        <begin position="461"/>
        <end position="480"/>
    </location>
</feature>
<gene>
    <name evidence="12" type="ORF">ACLA_021160</name>
</gene>
<comment type="subcellular location">
    <subcellularLocation>
        <location evidence="1">Membrane</location>
        <topology evidence="1">Multi-pass membrane protein</topology>
    </subcellularLocation>
</comment>
<reference evidence="12 13" key="1">
    <citation type="journal article" date="2008" name="PLoS Genet.">
        <title>Genomic islands in the pathogenic filamentous fungus Aspergillus fumigatus.</title>
        <authorList>
            <person name="Fedorova N.D."/>
            <person name="Khaldi N."/>
            <person name="Joardar V.S."/>
            <person name="Maiti R."/>
            <person name="Amedeo P."/>
            <person name="Anderson M.J."/>
            <person name="Crabtree J."/>
            <person name="Silva J.C."/>
            <person name="Badger J.H."/>
            <person name="Albarraq A."/>
            <person name="Angiuoli S."/>
            <person name="Bussey H."/>
            <person name="Bowyer P."/>
            <person name="Cotty P.J."/>
            <person name="Dyer P.S."/>
            <person name="Egan A."/>
            <person name="Galens K."/>
            <person name="Fraser-Liggett C.M."/>
            <person name="Haas B.J."/>
            <person name="Inman J.M."/>
            <person name="Kent R."/>
            <person name="Lemieux S."/>
            <person name="Malavazi I."/>
            <person name="Orvis J."/>
            <person name="Roemer T."/>
            <person name="Ronning C.M."/>
            <person name="Sundaram J.P."/>
            <person name="Sutton G."/>
            <person name="Turner G."/>
            <person name="Venter J.C."/>
            <person name="White O.R."/>
            <person name="Whitty B.R."/>
            <person name="Youngman P."/>
            <person name="Wolfe K.H."/>
            <person name="Goldman G.H."/>
            <person name="Wortman J.R."/>
            <person name="Jiang B."/>
            <person name="Denning D.W."/>
            <person name="Nierman W.C."/>
        </authorList>
    </citation>
    <scope>NUCLEOTIDE SEQUENCE [LARGE SCALE GENOMIC DNA]</scope>
    <source>
        <strain evidence="13">ATCC 1007 / CBS 513.65 / DSM 816 / NCTC 3887 / NRRL 1</strain>
    </source>
</reference>
<feature type="domain" description="Potassium channel" evidence="11">
    <location>
        <begin position="225"/>
        <end position="296"/>
    </location>
</feature>
<feature type="transmembrane region" description="Helical" evidence="10">
    <location>
        <begin position="114"/>
        <end position="136"/>
    </location>
</feature>
<dbReference type="GeneID" id="4700612"/>
<evidence type="ECO:0000256" key="2">
    <source>
        <dbReference type="ARBA" id="ARBA00022448"/>
    </source>
</evidence>
<dbReference type="Proteomes" id="UP000006701">
    <property type="component" value="Unassembled WGS sequence"/>
</dbReference>
<keyword evidence="6 10" id="KW-0472">Membrane</keyword>
<keyword evidence="4 10" id="KW-1133">Transmembrane helix</keyword>
<dbReference type="Gene3D" id="1.10.287.70">
    <property type="match status" value="2"/>
</dbReference>
<feature type="transmembrane region" description="Helical" evidence="10">
    <location>
        <begin position="175"/>
        <end position="198"/>
    </location>
</feature>
<feature type="compositionally biased region" description="Basic and acidic residues" evidence="9">
    <location>
        <begin position="525"/>
        <end position="554"/>
    </location>
</feature>
<name>A1CP37_ASPCL</name>
<dbReference type="OrthoDB" id="297496at2759"/>
<evidence type="ECO:0000259" key="11">
    <source>
        <dbReference type="Pfam" id="PF07885"/>
    </source>
</evidence>
<feature type="transmembrane region" description="Helical" evidence="10">
    <location>
        <begin position="274"/>
        <end position="296"/>
    </location>
</feature>
<evidence type="ECO:0000313" key="12">
    <source>
        <dbReference type="EMBL" id="EAW07408.1"/>
    </source>
</evidence>
<dbReference type="RefSeq" id="XP_001268834.1">
    <property type="nucleotide sequence ID" value="XM_001268833.1"/>
</dbReference>
<evidence type="ECO:0000256" key="5">
    <source>
        <dbReference type="ARBA" id="ARBA00023065"/>
    </source>
</evidence>
<dbReference type="AlphaFoldDB" id="A1CP37"/>
<evidence type="ECO:0000256" key="7">
    <source>
        <dbReference type="ARBA" id="ARBA00023303"/>
    </source>
</evidence>
<feature type="region of interest" description="Disordered" evidence="9">
    <location>
        <begin position="660"/>
        <end position="682"/>
    </location>
</feature>
<dbReference type="FunFam" id="1.10.287.70:FF:000182">
    <property type="entry name" value="Outward-rectifier potassium channel TOK1"/>
    <property type="match status" value="1"/>
</dbReference>
<evidence type="ECO:0000256" key="4">
    <source>
        <dbReference type="ARBA" id="ARBA00022989"/>
    </source>
</evidence>
<protein>
    <submittedName>
        <fullName evidence="12">Ion channel, putative</fullName>
    </submittedName>
</protein>
<comment type="similarity">
    <text evidence="8">Belongs to the two pore domain potassium channel (TC 1.A.1.8) family.</text>
</comment>
<evidence type="ECO:0000256" key="6">
    <source>
        <dbReference type="ARBA" id="ARBA00023136"/>
    </source>
</evidence>
<proteinExistence type="inferred from homology"/>
<dbReference type="PANTHER" id="PTHR11003">
    <property type="entry name" value="POTASSIUM CHANNEL, SUBFAMILY K"/>
    <property type="match status" value="1"/>
</dbReference>
<dbReference type="OMA" id="DWWFAST"/>
<organism evidence="12 13">
    <name type="scientific">Aspergillus clavatus (strain ATCC 1007 / CBS 513.65 / DSM 816 / NCTC 3887 / NRRL 1 / QM 1276 / 107)</name>
    <dbReference type="NCBI Taxonomy" id="344612"/>
    <lineage>
        <taxon>Eukaryota</taxon>
        <taxon>Fungi</taxon>
        <taxon>Dikarya</taxon>
        <taxon>Ascomycota</taxon>
        <taxon>Pezizomycotina</taxon>
        <taxon>Eurotiomycetes</taxon>
        <taxon>Eurotiomycetidae</taxon>
        <taxon>Eurotiales</taxon>
        <taxon>Aspergillaceae</taxon>
        <taxon>Aspergillus</taxon>
        <taxon>Aspergillus subgen. Fumigati</taxon>
    </lineage>
</organism>
<evidence type="ECO:0000256" key="9">
    <source>
        <dbReference type="SAM" id="MobiDB-lite"/>
    </source>
</evidence>